<organism evidence="2 3">
    <name type="scientific">Polarella glacialis</name>
    <name type="common">Dinoflagellate</name>
    <dbReference type="NCBI Taxonomy" id="89957"/>
    <lineage>
        <taxon>Eukaryota</taxon>
        <taxon>Sar</taxon>
        <taxon>Alveolata</taxon>
        <taxon>Dinophyceae</taxon>
        <taxon>Suessiales</taxon>
        <taxon>Suessiaceae</taxon>
        <taxon>Polarella</taxon>
    </lineage>
</organism>
<reference evidence="2" key="1">
    <citation type="submission" date="2021-02" db="EMBL/GenBank/DDBJ databases">
        <authorList>
            <person name="Dougan E. K."/>
            <person name="Rhodes N."/>
            <person name="Thang M."/>
            <person name="Chan C."/>
        </authorList>
    </citation>
    <scope>NUCLEOTIDE SEQUENCE</scope>
</reference>
<gene>
    <name evidence="2" type="ORF">PGLA1383_LOCUS36137</name>
</gene>
<dbReference type="AlphaFoldDB" id="A0A813G1M8"/>
<feature type="region of interest" description="Disordered" evidence="1">
    <location>
        <begin position="1"/>
        <end position="64"/>
    </location>
</feature>
<feature type="compositionally biased region" description="Low complexity" evidence="1">
    <location>
        <begin position="45"/>
        <end position="61"/>
    </location>
</feature>
<evidence type="ECO:0000313" key="3">
    <source>
        <dbReference type="Proteomes" id="UP000654075"/>
    </source>
</evidence>
<protein>
    <submittedName>
        <fullName evidence="2">Uncharacterized protein</fullName>
    </submittedName>
</protein>
<sequence>MKARVARAPVLAPPVTQRPNESRFKSVCQTSPSRAKLPFSPPETPSTAAPSTLSTPLASPSRKVPGLGRAWDSALEEASTLGWPPTGFLAGLELPFPTLALDDDFLGLQGAASTLLLERTALLLAAPARKVPRWSLPLGSWEVLATVCETAIGAVLRGILG</sequence>
<comment type="caution">
    <text evidence="2">The sequence shown here is derived from an EMBL/GenBank/DDBJ whole genome shotgun (WGS) entry which is preliminary data.</text>
</comment>
<dbReference type="EMBL" id="CAJNNV010026570">
    <property type="protein sequence ID" value="CAE8618519.1"/>
    <property type="molecule type" value="Genomic_DNA"/>
</dbReference>
<feature type="compositionally biased region" description="Low complexity" evidence="1">
    <location>
        <begin position="1"/>
        <end position="15"/>
    </location>
</feature>
<accession>A0A813G1M8</accession>
<keyword evidence="3" id="KW-1185">Reference proteome</keyword>
<name>A0A813G1M8_POLGL</name>
<evidence type="ECO:0000313" key="2">
    <source>
        <dbReference type="EMBL" id="CAE8618519.1"/>
    </source>
</evidence>
<dbReference type="Proteomes" id="UP000654075">
    <property type="component" value="Unassembled WGS sequence"/>
</dbReference>
<proteinExistence type="predicted"/>
<evidence type="ECO:0000256" key="1">
    <source>
        <dbReference type="SAM" id="MobiDB-lite"/>
    </source>
</evidence>